<comment type="caution">
    <text evidence="4">The sequence shown here is derived from an EMBL/GenBank/DDBJ whole genome shotgun (WGS) entry which is preliminary data.</text>
</comment>
<feature type="region of interest" description="Disordered" evidence="3">
    <location>
        <begin position="86"/>
        <end position="105"/>
    </location>
</feature>
<dbReference type="AlphaFoldDB" id="A0A5M8PJL4"/>
<evidence type="ECO:0000313" key="5">
    <source>
        <dbReference type="Proteomes" id="UP000324767"/>
    </source>
</evidence>
<proteinExistence type="predicted"/>
<dbReference type="OrthoDB" id="2094832at2759"/>
<evidence type="ECO:0000256" key="1">
    <source>
        <dbReference type="ARBA" id="ARBA00022679"/>
    </source>
</evidence>
<name>A0A5M8PJL4_9LECA</name>
<evidence type="ECO:0000256" key="2">
    <source>
        <dbReference type="ARBA" id="ARBA00022691"/>
    </source>
</evidence>
<keyword evidence="2" id="KW-0949">S-adenosyl-L-methionine</keyword>
<sequence length="105" mass="11910">MEPMFIKLNYDPFFNGDELRATFVIGDVLNPAANIQSILGTMDIIDISSVLHLLTRDEQLQLARQLVEFSRPQRNSKIVERQVCTREAGELPRSGQDGSTAYQRD</sequence>
<evidence type="ECO:0000313" key="4">
    <source>
        <dbReference type="EMBL" id="KAA6409623.1"/>
    </source>
</evidence>
<dbReference type="Proteomes" id="UP000324767">
    <property type="component" value="Unassembled WGS sequence"/>
</dbReference>
<gene>
    <name evidence="4" type="ORF">FRX48_06235</name>
</gene>
<dbReference type="InterPro" id="IPR051654">
    <property type="entry name" value="Meroterpenoid_MTases"/>
</dbReference>
<organism evidence="4 5">
    <name type="scientific">Lasallia pustulata</name>
    <dbReference type="NCBI Taxonomy" id="136370"/>
    <lineage>
        <taxon>Eukaryota</taxon>
        <taxon>Fungi</taxon>
        <taxon>Dikarya</taxon>
        <taxon>Ascomycota</taxon>
        <taxon>Pezizomycotina</taxon>
        <taxon>Lecanoromycetes</taxon>
        <taxon>OSLEUM clade</taxon>
        <taxon>Umbilicariomycetidae</taxon>
        <taxon>Umbilicariales</taxon>
        <taxon>Umbilicariaceae</taxon>
        <taxon>Lasallia</taxon>
    </lineage>
</organism>
<keyword evidence="1" id="KW-0808">Transferase</keyword>
<protein>
    <submittedName>
        <fullName evidence="4">Uncharacterized protein</fullName>
    </submittedName>
</protein>
<reference evidence="4 5" key="1">
    <citation type="submission" date="2019-09" db="EMBL/GenBank/DDBJ databases">
        <title>The hologenome of the rock-dwelling lichen Lasallia pustulata.</title>
        <authorList>
            <person name="Greshake Tzovaras B."/>
            <person name="Segers F."/>
            <person name="Bicker A."/>
            <person name="Dal Grande F."/>
            <person name="Otte J."/>
            <person name="Hankeln T."/>
            <person name="Schmitt I."/>
            <person name="Ebersberger I."/>
        </authorList>
    </citation>
    <scope>NUCLEOTIDE SEQUENCE [LARGE SCALE GENOMIC DNA]</scope>
    <source>
        <strain evidence="4">A1-1</strain>
    </source>
</reference>
<dbReference type="PANTHER" id="PTHR35897">
    <property type="entry name" value="METHYLTRANSFERASE AUSD"/>
    <property type="match status" value="1"/>
</dbReference>
<dbReference type="GO" id="GO:0016740">
    <property type="term" value="F:transferase activity"/>
    <property type="evidence" value="ECO:0007669"/>
    <property type="project" value="UniProtKB-KW"/>
</dbReference>
<accession>A0A5M8PJL4</accession>
<evidence type="ECO:0000256" key="3">
    <source>
        <dbReference type="SAM" id="MobiDB-lite"/>
    </source>
</evidence>
<feature type="compositionally biased region" description="Polar residues" evidence="3">
    <location>
        <begin position="96"/>
        <end position="105"/>
    </location>
</feature>
<dbReference type="PANTHER" id="PTHR35897:SF1">
    <property type="entry name" value="METHYLTRANSFERASE AUSD"/>
    <property type="match status" value="1"/>
</dbReference>
<dbReference type="EMBL" id="VXIT01000010">
    <property type="protein sequence ID" value="KAA6409623.1"/>
    <property type="molecule type" value="Genomic_DNA"/>
</dbReference>